<dbReference type="Gene3D" id="3.30.9.10">
    <property type="entry name" value="D-Amino Acid Oxidase, subunit A, domain 2"/>
    <property type="match status" value="1"/>
</dbReference>
<dbReference type="NCBIfam" id="NF009875">
    <property type="entry name" value="PRK13339.1"/>
    <property type="match status" value="1"/>
</dbReference>
<dbReference type="Pfam" id="PF06039">
    <property type="entry name" value="Mqo"/>
    <property type="match status" value="1"/>
</dbReference>
<sequence>MTMHKTDVLLIGGGIMSKTLAMLVTQLDPSRHVTLVEQAAKLGTESTHAWNNAGTGHAGYCELNYTPQQSNGEIEIERALGINARFEESLQFWSGLVHKGALSEPTDFINPVPHMSWVQGKENVNYLKSRQKALVMHPLFEEMEYADDPASLNEWLPLMMAGRDMEQPMAATRVAHGTDINFGELTRAMGEHLSHEDSVDYWLSTWVSDLKKVGDRWHVTTKHALAGTRTIEARFVFVGAGGCALPLLQKAGVEEVRGYGGFPVSGIWLASENMKAAATHNAKVYGMPPVGAPPMSVPHLDTRVIDGRPALLFGPFAGFTTRFLKKSSLFDLINSIRSHNLKPMLEVAREHWALTRYLIKEAMSSGDQRVEQLRDFLPSVQPGEWHLRRAGQRVQIIKLDKKGRGKLQFGTEVIKTADRSLAGLLGASPGASVSVSAMLEVIENCLPDLVEGEARQRLETLIPSYGHSLDDDLDLVHSVRRYTLETLALDDRKLAEDPEQEELLQTGT</sequence>
<dbReference type="GO" id="GO:0006099">
    <property type="term" value="P:tricarboxylic acid cycle"/>
    <property type="evidence" value="ECO:0007669"/>
    <property type="project" value="UniProtKB-UniRule"/>
</dbReference>
<evidence type="ECO:0000256" key="7">
    <source>
        <dbReference type="ARBA" id="ARBA00022827"/>
    </source>
</evidence>
<comment type="pathway">
    <text evidence="3 9">Carbohydrate metabolism; tricarboxylic acid cycle; oxaloacetate from (S)-malate (quinone route): step 1/1.</text>
</comment>
<dbReference type="HAMAP" id="MF_00212">
    <property type="entry name" value="MQO"/>
    <property type="match status" value="1"/>
</dbReference>
<dbReference type="PANTHER" id="PTHR43104">
    <property type="entry name" value="L-2-HYDROXYGLUTARATE DEHYDROGENASE, MITOCHONDRIAL"/>
    <property type="match status" value="1"/>
</dbReference>
<dbReference type="NCBIfam" id="NF003611">
    <property type="entry name" value="PRK05257.3-2"/>
    <property type="match status" value="1"/>
</dbReference>
<dbReference type="RefSeq" id="WP_052132310.1">
    <property type="nucleotide sequence ID" value="NZ_JRAA01000003.1"/>
</dbReference>
<comment type="similarity">
    <text evidence="4 9">Belongs to the MQO family.</text>
</comment>
<evidence type="ECO:0000256" key="9">
    <source>
        <dbReference type="HAMAP-Rule" id="MF_00212"/>
    </source>
</evidence>
<dbReference type="NCBIfam" id="TIGR01320">
    <property type="entry name" value="mal_quin_oxido"/>
    <property type="match status" value="1"/>
</dbReference>
<keyword evidence="7 9" id="KW-0274">FAD</keyword>
<dbReference type="InterPro" id="IPR006231">
    <property type="entry name" value="MQO"/>
</dbReference>
<dbReference type="NCBIfam" id="NF003606">
    <property type="entry name" value="PRK05257.2-1"/>
    <property type="match status" value="1"/>
</dbReference>
<evidence type="ECO:0000256" key="6">
    <source>
        <dbReference type="ARBA" id="ARBA00022630"/>
    </source>
</evidence>
<organism evidence="10 11">
    <name type="scientific">Solemya velum gill symbiont</name>
    <dbReference type="NCBI Taxonomy" id="2340"/>
    <lineage>
        <taxon>Bacteria</taxon>
        <taxon>Pseudomonadati</taxon>
        <taxon>Pseudomonadota</taxon>
        <taxon>Gammaproteobacteria</taxon>
        <taxon>sulfur-oxidizing symbionts</taxon>
    </lineage>
</organism>
<dbReference type="InterPro" id="IPR036188">
    <property type="entry name" value="FAD/NAD-bd_sf"/>
</dbReference>
<evidence type="ECO:0000313" key="10">
    <source>
        <dbReference type="EMBL" id="KHF24268.1"/>
    </source>
</evidence>
<name>A0A0B0H225_SOVGS</name>
<protein>
    <recommendedName>
        <fullName evidence="9">Probable malate:quinone oxidoreductase</fullName>
        <ecNumber evidence="9">1.1.5.4</ecNumber>
    </recommendedName>
    <alternativeName>
        <fullName evidence="9">MQO</fullName>
    </alternativeName>
    <alternativeName>
        <fullName evidence="9">Malate dehydrogenase [quinone]</fullName>
    </alternativeName>
</protein>
<dbReference type="Proteomes" id="UP000030856">
    <property type="component" value="Unassembled WGS sequence"/>
</dbReference>
<dbReference type="UniPathway" id="UPA00223">
    <property type="reaction ID" value="UER01008"/>
</dbReference>
<keyword evidence="5 9" id="KW-0816">Tricarboxylic acid cycle</keyword>
<accession>A0A0B0H225</accession>
<evidence type="ECO:0000256" key="4">
    <source>
        <dbReference type="ARBA" id="ARBA00006389"/>
    </source>
</evidence>
<dbReference type="EC" id="1.1.5.4" evidence="9"/>
<gene>
    <name evidence="9 10" type="primary">mqo</name>
    <name evidence="10" type="ORF">JV46_27010</name>
</gene>
<comment type="catalytic activity">
    <reaction evidence="1 9">
        <text>(S)-malate + a quinone = a quinol + oxaloacetate</text>
        <dbReference type="Rhea" id="RHEA:46012"/>
        <dbReference type="ChEBI" id="CHEBI:15589"/>
        <dbReference type="ChEBI" id="CHEBI:16452"/>
        <dbReference type="ChEBI" id="CHEBI:24646"/>
        <dbReference type="ChEBI" id="CHEBI:132124"/>
        <dbReference type="EC" id="1.1.5.4"/>
    </reaction>
</comment>
<keyword evidence="11" id="KW-1185">Reference proteome</keyword>
<evidence type="ECO:0000256" key="3">
    <source>
        <dbReference type="ARBA" id="ARBA00005012"/>
    </source>
</evidence>
<reference evidence="10 11" key="1">
    <citation type="journal article" date="2014" name="BMC Genomics">
        <title>The genome of the intracellular bacterium of the coastal bivalve, Solemya velum: a blueprint for thriving in and out of symbiosis.</title>
        <authorList>
            <person name="Dmytrenko O."/>
            <person name="Russell S.L."/>
            <person name="Loo W.T."/>
            <person name="Fontanez K.M."/>
            <person name="Liao L."/>
            <person name="Roeselers G."/>
            <person name="Sharma R."/>
            <person name="Stewart F.J."/>
            <person name="Newton I.L."/>
            <person name="Woyke T."/>
            <person name="Wu D."/>
            <person name="Lang J.M."/>
            <person name="Eisen J.A."/>
            <person name="Cavanaugh C.M."/>
        </authorList>
    </citation>
    <scope>NUCLEOTIDE SEQUENCE [LARGE SCALE GENOMIC DNA]</scope>
    <source>
        <strain evidence="10 11">WH</strain>
    </source>
</reference>
<dbReference type="eggNOG" id="COG0579">
    <property type="taxonomic scope" value="Bacteria"/>
</dbReference>
<evidence type="ECO:0000256" key="5">
    <source>
        <dbReference type="ARBA" id="ARBA00022532"/>
    </source>
</evidence>
<evidence type="ECO:0000256" key="8">
    <source>
        <dbReference type="ARBA" id="ARBA00023002"/>
    </source>
</evidence>
<keyword evidence="6 9" id="KW-0285">Flavoprotein</keyword>
<dbReference type="GO" id="GO:0008924">
    <property type="term" value="F:L-malate dehydrogenase (quinone) activity"/>
    <property type="evidence" value="ECO:0007669"/>
    <property type="project" value="UniProtKB-UniRule"/>
</dbReference>
<dbReference type="PANTHER" id="PTHR43104:SF2">
    <property type="entry name" value="L-2-HYDROXYGLUTARATE DEHYDROGENASE, MITOCHONDRIAL"/>
    <property type="match status" value="1"/>
</dbReference>
<dbReference type="AlphaFoldDB" id="A0A0B0H225"/>
<dbReference type="SUPFAM" id="SSF51905">
    <property type="entry name" value="FAD/NAD(P)-binding domain"/>
    <property type="match status" value="1"/>
</dbReference>
<dbReference type="EMBL" id="JRAA01000003">
    <property type="protein sequence ID" value="KHF24268.1"/>
    <property type="molecule type" value="Genomic_DNA"/>
</dbReference>
<dbReference type="PATRIC" id="fig|2340.3.peg.2344"/>
<comment type="cofactor">
    <cofactor evidence="2 9">
        <name>FAD</name>
        <dbReference type="ChEBI" id="CHEBI:57692"/>
    </cofactor>
</comment>
<dbReference type="STRING" id="2340.JV46_27010"/>
<evidence type="ECO:0000256" key="2">
    <source>
        <dbReference type="ARBA" id="ARBA00001974"/>
    </source>
</evidence>
<dbReference type="GO" id="GO:0047545">
    <property type="term" value="F:(S)-2-hydroxyglutarate dehydrogenase activity"/>
    <property type="evidence" value="ECO:0007669"/>
    <property type="project" value="TreeGrafter"/>
</dbReference>
<evidence type="ECO:0000256" key="1">
    <source>
        <dbReference type="ARBA" id="ARBA00001139"/>
    </source>
</evidence>
<comment type="caution">
    <text evidence="10">The sequence shown here is derived from an EMBL/GenBank/DDBJ whole genome shotgun (WGS) entry which is preliminary data.</text>
</comment>
<dbReference type="OrthoDB" id="9763983at2"/>
<keyword evidence="8 9" id="KW-0560">Oxidoreductase</keyword>
<dbReference type="NCBIfam" id="NF003613">
    <property type="entry name" value="PRK05257.3-4"/>
    <property type="match status" value="1"/>
</dbReference>
<proteinExistence type="inferred from homology"/>
<dbReference type="Gene3D" id="3.50.50.60">
    <property type="entry name" value="FAD/NAD(P)-binding domain"/>
    <property type="match status" value="1"/>
</dbReference>
<evidence type="ECO:0000313" key="11">
    <source>
        <dbReference type="Proteomes" id="UP000030856"/>
    </source>
</evidence>